<accession>A0ABS7XET0</accession>
<feature type="repeat" description="TPR" evidence="1">
    <location>
        <begin position="204"/>
        <end position="237"/>
    </location>
</feature>
<comment type="caution">
    <text evidence="2">The sequence shown here is derived from an EMBL/GenBank/DDBJ whole genome shotgun (WGS) entry which is preliminary data.</text>
</comment>
<sequence>MEKENLLNLIKTPIKFETKTLSLIDETIEKYPYFQPLFALKLKLLKHSGSFNYNRFLKETAARTQDRAVLFDYITSKEFHQLEIANKIDLLIQHSKESSEFEINEEVASKINDPDLFIEKETKQPEKTGKPLEFNSSETRSFKEWLKLTQIEPLKEKEETQEILVANPQFQVIDEFIKNNPKIVPAKSYESSDKINARHEPSSSLMTETLARVYMEQKRYDKAIQAFKILILNNPEKSSFFADQIQEIERLKENK</sequence>
<dbReference type="Proteomes" id="UP001199314">
    <property type="component" value="Unassembled WGS sequence"/>
</dbReference>
<protein>
    <recommendedName>
        <fullName evidence="4">Tetratricopeptide repeat-containing protein</fullName>
    </recommendedName>
</protein>
<evidence type="ECO:0000313" key="2">
    <source>
        <dbReference type="EMBL" id="MBZ9777449.1"/>
    </source>
</evidence>
<organism evidence="2 3">
    <name type="scientific">Psychroflexus longus</name>
    <dbReference type="NCBI Taxonomy" id="2873596"/>
    <lineage>
        <taxon>Bacteria</taxon>
        <taxon>Pseudomonadati</taxon>
        <taxon>Bacteroidota</taxon>
        <taxon>Flavobacteriia</taxon>
        <taxon>Flavobacteriales</taxon>
        <taxon>Flavobacteriaceae</taxon>
        <taxon>Psychroflexus</taxon>
    </lineage>
</organism>
<evidence type="ECO:0000313" key="3">
    <source>
        <dbReference type="Proteomes" id="UP001199314"/>
    </source>
</evidence>
<evidence type="ECO:0008006" key="4">
    <source>
        <dbReference type="Google" id="ProtNLM"/>
    </source>
</evidence>
<dbReference type="EMBL" id="JAIQZE010000001">
    <property type="protein sequence ID" value="MBZ9777449.1"/>
    <property type="molecule type" value="Genomic_DNA"/>
</dbReference>
<name>A0ABS7XET0_9FLAO</name>
<dbReference type="InterPro" id="IPR019734">
    <property type="entry name" value="TPR_rpt"/>
</dbReference>
<keyword evidence="3" id="KW-1185">Reference proteome</keyword>
<dbReference type="PROSITE" id="PS50005">
    <property type="entry name" value="TPR"/>
    <property type="match status" value="1"/>
</dbReference>
<reference evidence="3" key="1">
    <citation type="submission" date="2023-07" db="EMBL/GenBank/DDBJ databases">
        <title>Novel species isolated from saline lakes on Tibetan Plateau.</title>
        <authorList>
            <person name="Lu H."/>
        </authorList>
    </citation>
    <scope>NUCLEOTIDE SEQUENCE [LARGE SCALE GENOMIC DNA]</scope>
    <source>
        <strain evidence="3">CAK8W</strain>
    </source>
</reference>
<evidence type="ECO:0000256" key="1">
    <source>
        <dbReference type="PROSITE-ProRule" id="PRU00339"/>
    </source>
</evidence>
<gene>
    <name evidence="2" type="ORF">LB452_00815</name>
</gene>
<proteinExistence type="predicted"/>
<keyword evidence="1" id="KW-0802">TPR repeat</keyword>
<dbReference type="RefSeq" id="WP_224459832.1">
    <property type="nucleotide sequence ID" value="NZ_JAIQZE010000001.1"/>
</dbReference>